<dbReference type="Gene3D" id="3.40.50.2300">
    <property type="match status" value="2"/>
</dbReference>
<dbReference type="PANTHER" id="PTHR30483:SF38">
    <property type="entry name" value="BLR7848 PROTEIN"/>
    <property type="match status" value="1"/>
</dbReference>
<dbReference type="PANTHER" id="PTHR30483">
    <property type="entry name" value="LEUCINE-SPECIFIC-BINDING PROTEIN"/>
    <property type="match status" value="1"/>
</dbReference>
<sequence>MYLKKLIALSVAALAATPVLADINVGVVASLTGPAAALGAETKKAVALLPTTVGGEKVNFIILDDGTDPTNAVKNVRKLISEDKVDAILGPNLISTAMAMADVANTEKTPMISVAPLDVTGDKRGYVFRSEPSADLMVNRLVADMVEHGAKTVGFIGFSDSWGELLLKSLTKATEGKLKIVATERYGRADPSVQAQVLKILSAKPDVVFVGASGTPAAMPQITLRERGFKGNIYQSHGVTSKEFLRVGGKAVEGALIPVGPVLVAEQLPDSHPTKKTSMAFVKELEAKNGPDSRSTFAGASWDAWLLLQNGILAAQKAKTKAGTVEFRNAVREGIEKTTKLVGTNGVYSLNAADHAGYDPSAIVLIKVENNHWKLVK</sequence>
<reference evidence="5 6" key="1">
    <citation type="submission" date="2020-04" db="EMBL/GenBank/DDBJ databases">
        <title>Zoogloea sp. G-4-1-14 isolated from soil.</title>
        <authorList>
            <person name="Dahal R.H."/>
        </authorList>
    </citation>
    <scope>NUCLEOTIDE SEQUENCE [LARGE SCALE GENOMIC DNA]</scope>
    <source>
        <strain evidence="5 6">G-4-1-14</strain>
    </source>
</reference>
<dbReference type="EMBL" id="JABBGA010000018">
    <property type="protein sequence ID" value="NML27815.1"/>
    <property type="molecule type" value="Genomic_DNA"/>
</dbReference>
<organism evidence="5 6">
    <name type="scientific">Zoogloea dura</name>
    <dbReference type="NCBI Taxonomy" id="2728840"/>
    <lineage>
        <taxon>Bacteria</taxon>
        <taxon>Pseudomonadati</taxon>
        <taxon>Pseudomonadota</taxon>
        <taxon>Betaproteobacteria</taxon>
        <taxon>Rhodocyclales</taxon>
        <taxon>Zoogloeaceae</taxon>
        <taxon>Zoogloea</taxon>
    </lineage>
</organism>
<feature type="signal peptide" evidence="3">
    <location>
        <begin position="1"/>
        <end position="21"/>
    </location>
</feature>
<dbReference type="AlphaFoldDB" id="A0A848GA93"/>
<evidence type="ECO:0000313" key="5">
    <source>
        <dbReference type="EMBL" id="NML27815.1"/>
    </source>
</evidence>
<feature type="chain" id="PRO_5032778930" evidence="3">
    <location>
        <begin position="22"/>
        <end position="377"/>
    </location>
</feature>
<dbReference type="InterPro" id="IPR051010">
    <property type="entry name" value="BCAA_transport"/>
</dbReference>
<evidence type="ECO:0000256" key="2">
    <source>
        <dbReference type="ARBA" id="ARBA00022729"/>
    </source>
</evidence>
<keyword evidence="2 3" id="KW-0732">Signal</keyword>
<comment type="similarity">
    <text evidence="1">Belongs to the leucine-binding protein family.</text>
</comment>
<dbReference type="InterPro" id="IPR028082">
    <property type="entry name" value="Peripla_BP_I"/>
</dbReference>
<proteinExistence type="inferred from homology"/>
<dbReference type="RefSeq" id="WP_169147347.1">
    <property type="nucleotide sequence ID" value="NZ_JABBGA010000018.1"/>
</dbReference>
<dbReference type="CDD" id="cd06333">
    <property type="entry name" value="PBP1_ABC_RPA1789-like"/>
    <property type="match status" value="1"/>
</dbReference>
<evidence type="ECO:0000259" key="4">
    <source>
        <dbReference type="Pfam" id="PF13458"/>
    </source>
</evidence>
<feature type="domain" description="Leucine-binding protein" evidence="4">
    <location>
        <begin position="23"/>
        <end position="365"/>
    </location>
</feature>
<name>A0A848GA93_9RHOO</name>
<comment type="caution">
    <text evidence="5">The sequence shown here is derived from an EMBL/GenBank/DDBJ whole genome shotgun (WGS) entry which is preliminary data.</text>
</comment>
<accession>A0A848GA93</accession>
<evidence type="ECO:0000313" key="6">
    <source>
        <dbReference type="Proteomes" id="UP000580043"/>
    </source>
</evidence>
<dbReference type="SUPFAM" id="SSF53822">
    <property type="entry name" value="Periplasmic binding protein-like I"/>
    <property type="match status" value="1"/>
</dbReference>
<dbReference type="Proteomes" id="UP000580043">
    <property type="component" value="Unassembled WGS sequence"/>
</dbReference>
<dbReference type="InterPro" id="IPR028081">
    <property type="entry name" value="Leu-bd"/>
</dbReference>
<evidence type="ECO:0000256" key="1">
    <source>
        <dbReference type="ARBA" id="ARBA00010062"/>
    </source>
</evidence>
<keyword evidence="6" id="KW-1185">Reference proteome</keyword>
<dbReference type="Pfam" id="PF13458">
    <property type="entry name" value="Peripla_BP_6"/>
    <property type="match status" value="1"/>
</dbReference>
<protein>
    <submittedName>
        <fullName evidence="5">ABC transporter substrate-binding protein</fullName>
    </submittedName>
</protein>
<evidence type="ECO:0000256" key="3">
    <source>
        <dbReference type="SAM" id="SignalP"/>
    </source>
</evidence>
<gene>
    <name evidence="5" type="ORF">HHL15_18830</name>
</gene>